<dbReference type="GeneID" id="106806397"/>
<accession>A0ABM1DV36</accession>
<keyword evidence="2" id="KW-1185">Reference proteome</keyword>
<evidence type="ECO:0000313" key="3">
    <source>
        <dbReference type="RefSeq" id="XP_014663807.1"/>
    </source>
</evidence>
<feature type="region of interest" description="Disordered" evidence="1">
    <location>
        <begin position="1"/>
        <end position="22"/>
    </location>
</feature>
<dbReference type="RefSeq" id="XP_014663807.1">
    <property type="nucleotide sequence ID" value="XM_014808321.1"/>
</dbReference>
<gene>
    <name evidence="3" type="primary">LOC106806397</name>
</gene>
<proteinExistence type="predicted"/>
<sequence length="168" mass="18652">MEAEEEEVPMEIADADATEDAGDECYSITSEMKAVEAALQDVIDSPHDNDKREWLFDRILRVKVKRENQLQQVISDNRQLTKEIARLRASTGRRRGGGGATPPAAPPDNDVQQQQQQQDWERVTERLQAENQSLVAENTRLQAAVAEMAETIEHLSVAAGNARSNGDA</sequence>
<dbReference type="Proteomes" id="UP000695022">
    <property type="component" value="Unplaced"/>
</dbReference>
<name>A0ABM1DV36_PRICU</name>
<reference evidence="3" key="1">
    <citation type="submission" date="2025-08" db="UniProtKB">
        <authorList>
            <consortium name="RefSeq"/>
        </authorList>
    </citation>
    <scope>IDENTIFICATION</scope>
</reference>
<protein>
    <submittedName>
        <fullName evidence="3">Uncharacterized protein LOC106806397</fullName>
    </submittedName>
</protein>
<evidence type="ECO:0000313" key="2">
    <source>
        <dbReference type="Proteomes" id="UP000695022"/>
    </source>
</evidence>
<evidence type="ECO:0000256" key="1">
    <source>
        <dbReference type="SAM" id="MobiDB-lite"/>
    </source>
</evidence>
<organism evidence="2 3">
    <name type="scientific">Priapulus caudatus</name>
    <name type="common">Priapulid worm</name>
    <dbReference type="NCBI Taxonomy" id="37621"/>
    <lineage>
        <taxon>Eukaryota</taxon>
        <taxon>Metazoa</taxon>
        <taxon>Ecdysozoa</taxon>
        <taxon>Scalidophora</taxon>
        <taxon>Priapulida</taxon>
        <taxon>Priapulimorpha</taxon>
        <taxon>Priapulimorphida</taxon>
        <taxon>Priapulidae</taxon>
        <taxon>Priapulus</taxon>
    </lineage>
</organism>
<feature type="region of interest" description="Disordered" evidence="1">
    <location>
        <begin position="88"/>
        <end position="122"/>
    </location>
</feature>